<accession>A0A194W589</accession>
<evidence type="ECO:0000313" key="1">
    <source>
        <dbReference type="EMBL" id="KUI71634.1"/>
    </source>
</evidence>
<keyword evidence="2" id="KW-1185">Reference proteome</keyword>
<reference evidence="1" key="1">
    <citation type="submission" date="2014-12" db="EMBL/GenBank/DDBJ databases">
        <title>Genome Sequence of Valsa Canker Pathogens Uncovers a Specific Adaption of Colonization on Woody Bark.</title>
        <authorList>
            <person name="Yin Z."/>
            <person name="Liu H."/>
            <person name="Gao X."/>
            <person name="Li Z."/>
            <person name="Song N."/>
            <person name="Ke X."/>
            <person name="Dai Q."/>
            <person name="Wu Y."/>
            <person name="Sun Y."/>
            <person name="Xu J.-R."/>
            <person name="Kang Z.K."/>
            <person name="Wang L."/>
            <person name="Huang L."/>
        </authorList>
    </citation>
    <scope>NUCLEOTIDE SEQUENCE [LARGE SCALE GENOMIC DNA]</scope>
    <source>
        <strain evidence="1">03-8</strain>
    </source>
</reference>
<gene>
    <name evidence="1" type="ORF">VM1G_11770</name>
</gene>
<evidence type="ECO:0000313" key="2">
    <source>
        <dbReference type="Proteomes" id="UP000078559"/>
    </source>
</evidence>
<dbReference type="Proteomes" id="UP000078559">
    <property type="component" value="Chromosome 7"/>
</dbReference>
<organism evidence="1 2">
    <name type="scientific">Cytospora mali</name>
    <name type="common">Apple Valsa canker fungus</name>
    <name type="synonym">Valsa mali</name>
    <dbReference type="NCBI Taxonomy" id="578113"/>
    <lineage>
        <taxon>Eukaryota</taxon>
        <taxon>Fungi</taxon>
        <taxon>Dikarya</taxon>
        <taxon>Ascomycota</taxon>
        <taxon>Pezizomycotina</taxon>
        <taxon>Sordariomycetes</taxon>
        <taxon>Sordariomycetidae</taxon>
        <taxon>Diaporthales</taxon>
        <taxon>Cytosporaceae</taxon>
        <taxon>Cytospora</taxon>
    </lineage>
</organism>
<protein>
    <submittedName>
        <fullName evidence="1">Uncharacterized protein</fullName>
    </submittedName>
</protein>
<proteinExistence type="predicted"/>
<dbReference type="AlphaFoldDB" id="A0A194W589"/>
<dbReference type="EMBL" id="CM003104">
    <property type="protein sequence ID" value="KUI71634.1"/>
    <property type="molecule type" value="Genomic_DNA"/>
</dbReference>
<sequence>MPSAEKIRGSQSTKVTCTSEPLSADLDQTAASRRIVDACVTGIDAGHPFRLAEFPEAIVRHDGVDSGGWCSPVTAVRKRSPGLLDQPAIKH</sequence>
<name>A0A194W589_CYTMA</name>